<dbReference type="EMBL" id="KZ451969">
    <property type="protein sequence ID" value="PKA56824.1"/>
    <property type="molecule type" value="Genomic_DNA"/>
</dbReference>
<dbReference type="Gene3D" id="2.130.10.80">
    <property type="entry name" value="Galactose oxidase/kelch, beta-propeller"/>
    <property type="match status" value="1"/>
</dbReference>
<evidence type="ECO:0000259" key="5">
    <source>
        <dbReference type="Pfam" id="PF09118"/>
    </source>
</evidence>
<evidence type="ECO:0000313" key="6">
    <source>
        <dbReference type="EMBL" id="PKA56824.1"/>
    </source>
</evidence>
<dbReference type="PANTHER" id="PTHR32208">
    <property type="entry name" value="SECRETED PROTEIN-RELATED"/>
    <property type="match status" value="1"/>
</dbReference>
<evidence type="ECO:0000259" key="4">
    <source>
        <dbReference type="Pfam" id="PF07250"/>
    </source>
</evidence>
<proteinExistence type="predicted"/>
<feature type="signal peptide" evidence="3">
    <location>
        <begin position="1"/>
        <end position="33"/>
    </location>
</feature>
<accession>A0A2I0AMR4</accession>
<name>A0A2I0AMR4_9ASPA</name>
<keyword evidence="7" id="KW-1185">Reference proteome</keyword>
<dbReference type="InterPro" id="IPR015202">
    <property type="entry name" value="GO-like_E_set"/>
</dbReference>
<dbReference type="Proteomes" id="UP000236161">
    <property type="component" value="Unassembled WGS sequence"/>
</dbReference>
<keyword evidence="1 3" id="KW-0732">Signal</keyword>
<dbReference type="InterPro" id="IPR037293">
    <property type="entry name" value="Gal_Oxidase_central_sf"/>
</dbReference>
<feature type="chain" id="PRO_5014177745" description="Galactose oxidase" evidence="3">
    <location>
        <begin position="34"/>
        <end position="625"/>
    </location>
</feature>
<protein>
    <recommendedName>
        <fullName evidence="8">Galactose oxidase</fullName>
    </recommendedName>
</protein>
<dbReference type="InterPro" id="IPR009880">
    <property type="entry name" value="Glyoxal_oxidase_N"/>
</dbReference>
<dbReference type="SUPFAM" id="SSF81296">
    <property type="entry name" value="E set domains"/>
    <property type="match status" value="1"/>
</dbReference>
<dbReference type="STRING" id="1088818.A0A2I0AMR4"/>
<evidence type="ECO:0008006" key="8">
    <source>
        <dbReference type="Google" id="ProtNLM"/>
    </source>
</evidence>
<dbReference type="InterPro" id="IPR014756">
    <property type="entry name" value="Ig_E-set"/>
</dbReference>
<sequence>MGRRSTRMAIKNFSLLFLVFLLLSLLPLPAVRAQPFPGDEGDGISIPNGADVDRAASDLNAGDLNIGDSAGDLNAGDSTSDINSGESAGDINAGDVASDDMPSGGEWLMLQQSIGISAMHMQLLPGDMLVIFDRTDFGPSNISLPDGRCRRDPSDTALKNDCTAHSVLFNISSASFRPLNILTDTWCSSGSLLPNGSLLQTGGFNDGDRVARIFDPFSTAGDWIELPGYLSARRWYASNQLLPDGSVIIIGGRRQFNYEFFPRRDHSGEDPLVRFDFLLETRDGNVENNLYPFLHLLPDGNLFIFANTGAVILDASANAIVRTLPRMPDGVPRSYPSSGSSVLLALRLPNPSPEILICGGAPRGSFEAALNGTFFPAARTCGRISPTAAEPVWAMEEMPMERVMGDMVLLPTGDVLIVNGAAMGTAGWELARRPVTSPLLYRSDSPEGGRFTVLTGSPTPRLYHATAVLDSYGRVIVGGSNPHISYKFFNVTYPTELSVEAFLPPYMDSSLAALRPRIAGDGSAAAAEMRYGEKLGVRFTVGMYRGSEAVEVVLVAPAFVTHTVGMNQRAVVLPATGVTEVDPSMHEMEVVGPPAPEVAPPGYYLMFVVHAGVPSEGVWVRVNAG</sequence>
<evidence type="ECO:0000256" key="1">
    <source>
        <dbReference type="ARBA" id="ARBA00022729"/>
    </source>
</evidence>
<dbReference type="CDD" id="cd02851">
    <property type="entry name" value="E_set_GO_C"/>
    <property type="match status" value="1"/>
</dbReference>
<feature type="region of interest" description="Disordered" evidence="2">
    <location>
        <begin position="72"/>
        <end position="96"/>
    </location>
</feature>
<feature type="domain" description="Glyoxal oxidase N-terminal" evidence="4">
    <location>
        <begin position="119"/>
        <end position="506"/>
    </location>
</feature>
<dbReference type="SUPFAM" id="SSF50965">
    <property type="entry name" value="Galactose oxidase, central domain"/>
    <property type="match status" value="1"/>
</dbReference>
<dbReference type="Gene3D" id="2.60.40.10">
    <property type="entry name" value="Immunoglobulins"/>
    <property type="match status" value="1"/>
</dbReference>
<evidence type="ECO:0000256" key="2">
    <source>
        <dbReference type="SAM" id="MobiDB-lite"/>
    </source>
</evidence>
<dbReference type="InterPro" id="IPR011043">
    <property type="entry name" value="Gal_Oxase/kelch_b-propeller"/>
</dbReference>
<dbReference type="OrthoDB" id="2019572at2759"/>
<dbReference type="AlphaFoldDB" id="A0A2I0AMR4"/>
<dbReference type="PANTHER" id="PTHR32208:SF85">
    <property type="entry name" value="GLYOXAL OXIDASE N-TERMINUS FAMILY PROTEIN, EXPRESSED"/>
    <property type="match status" value="1"/>
</dbReference>
<feature type="compositionally biased region" description="Polar residues" evidence="2">
    <location>
        <begin position="76"/>
        <end position="86"/>
    </location>
</feature>
<dbReference type="Pfam" id="PF09118">
    <property type="entry name" value="GO-like_E_set"/>
    <property type="match status" value="1"/>
</dbReference>
<reference evidence="6 7" key="1">
    <citation type="journal article" date="2017" name="Nature">
        <title>The Apostasia genome and the evolution of orchids.</title>
        <authorList>
            <person name="Zhang G.Q."/>
            <person name="Liu K.W."/>
            <person name="Li Z."/>
            <person name="Lohaus R."/>
            <person name="Hsiao Y.Y."/>
            <person name="Niu S.C."/>
            <person name="Wang J.Y."/>
            <person name="Lin Y.C."/>
            <person name="Xu Q."/>
            <person name="Chen L.J."/>
            <person name="Yoshida K."/>
            <person name="Fujiwara S."/>
            <person name="Wang Z.W."/>
            <person name="Zhang Y.Q."/>
            <person name="Mitsuda N."/>
            <person name="Wang M."/>
            <person name="Liu G.H."/>
            <person name="Pecoraro L."/>
            <person name="Huang H.X."/>
            <person name="Xiao X.J."/>
            <person name="Lin M."/>
            <person name="Wu X.Y."/>
            <person name="Wu W.L."/>
            <person name="Chen Y.Y."/>
            <person name="Chang S.B."/>
            <person name="Sakamoto S."/>
            <person name="Ohme-Takagi M."/>
            <person name="Yagi M."/>
            <person name="Zeng S.J."/>
            <person name="Shen C.Y."/>
            <person name="Yeh C.M."/>
            <person name="Luo Y.B."/>
            <person name="Tsai W.C."/>
            <person name="Van de Peer Y."/>
            <person name="Liu Z.J."/>
        </authorList>
    </citation>
    <scope>NUCLEOTIDE SEQUENCE [LARGE SCALE GENOMIC DNA]</scope>
    <source>
        <strain evidence="7">cv. Shenzhen</strain>
        <tissue evidence="6">Stem</tissue>
    </source>
</reference>
<dbReference type="InterPro" id="IPR013783">
    <property type="entry name" value="Ig-like_fold"/>
</dbReference>
<gene>
    <name evidence="6" type="ORF">AXF42_Ash002127</name>
</gene>
<feature type="domain" description="Galactose oxidase-like Early set" evidence="5">
    <location>
        <begin position="525"/>
        <end position="622"/>
    </location>
</feature>
<organism evidence="6 7">
    <name type="scientific">Apostasia shenzhenica</name>
    <dbReference type="NCBI Taxonomy" id="1088818"/>
    <lineage>
        <taxon>Eukaryota</taxon>
        <taxon>Viridiplantae</taxon>
        <taxon>Streptophyta</taxon>
        <taxon>Embryophyta</taxon>
        <taxon>Tracheophyta</taxon>
        <taxon>Spermatophyta</taxon>
        <taxon>Magnoliopsida</taxon>
        <taxon>Liliopsida</taxon>
        <taxon>Asparagales</taxon>
        <taxon>Orchidaceae</taxon>
        <taxon>Apostasioideae</taxon>
        <taxon>Apostasia</taxon>
    </lineage>
</organism>
<evidence type="ECO:0000256" key="3">
    <source>
        <dbReference type="SAM" id="SignalP"/>
    </source>
</evidence>
<dbReference type="Pfam" id="PF07250">
    <property type="entry name" value="Glyoxal_oxid_N"/>
    <property type="match status" value="1"/>
</dbReference>
<evidence type="ECO:0000313" key="7">
    <source>
        <dbReference type="Proteomes" id="UP000236161"/>
    </source>
</evidence>